<evidence type="ECO:0000256" key="6">
    <source>
        <dbReference type="ARBA" id="ARBA00022692"/>
    </source>
</evidence>
<reference evidence="13 15" key="2">
    <citation type="submission" date="2019-06" db="EMBL/GenBank/DDBJ databases">
        <title>Pseudomonas bimorpha sp. nov. isolated from bovine raw milk and skim milk concentrate.</title>
        <authorList>
            <person name="Hofmann K."/>
            <person name="Huptas C."/>
            <person name="Doll E."/>
            <person name="Scherer S."/>
            <person name="Wenning M."/>
        </authorList>
    </citation>
    <scope>NUCLEOTIDE SEQUENCE [LARGE SCALE GENOMIC DNA]</scope>
    <source>
        <strain evidence="13 15">DSM 17515</strain>
    </source>
</reference>
<dbReference type="Gene3D" id="3.30.420.380">
    <property type="match status" value="1"/>
</dbReference>
<keyword evidence="3 10" id="KW-0813">Transport</keyword>
<accession>A0A1H1FRV6</accession>
<comment type="similarity">
    <text evidence="2 10">Belongs to the GSP L family.</text>
</comment>
<keyword evidence="5" id="KW-0997">Cell inner membrane</keyword>
<comment type="caution">
    <text evidence="13">The sequence shown here is derived from an EMBL/GenBank/DDBJ whole genome shotgun (WGS) entry which is preliminary data.</text>
</comment>
<proteinExistence type="inferred from homology"/>
<dbReference type="EMBL" id="VFES01000018">
    <property type="protein sequence ID" value="TWR61896.1"/>
    <property type="molecule type" value="Genomic_DNA"/>
</dbReference>
<dbReference type="GO" id="GO:0009276">
    <property type="term" value="C:Gram-negative-bacterium-type cell wall"/>
    <property type="evidence" value="ECO:0007669"/>
    <property type="project" value="InterPro"/>
</dbReference>
<dbReference type="InterPro" id="IPR007812">
    <property type="entry name" value="T2SS_protein-GspL"/>
</dbReference>
<evidence type="ECO:0000313" key="12">
    <source>
        <dbReference type="EMBL" id="SDR03667.1"/>
    </source>
</evidence>
<evidence type="ECO:0000256" key="3">
    <source>
        <dbReference type="ARBA" id="ARBA00022448"/>
    </source>
</evidence>
<comment type="subcellular location">
    <subcellularLocation>
        <location evidence="1">Cell inner membrane</location>
    </subcellularLocation>
</comment>
<dbReference type="GO" id="GO:0015627">
    <property type="term" value="C:type II protein secretion system complex"/>
    <property type="evidence" value="ECO:0007669"/>
    <property type="project" value="InterPro"/>
</dbReference>
<dbReference type="SUPFAM" id="SSF53067">
    <property type="entry name" value="Actin-like ATPase domain"/>
    <property type="match status" value="1"/>
</dbReference>
<keyword evidence="8" id="KW-1133">Transmembrane helix</keyword>
<evidence type="ECO:0000256" key="2">
    <source>
        <dbReference type="ARBA" id="ARBA00005318"/>
    </source>
</evidence>
<dbReference type="Pfam" id="PF12693">
    <property type="entry name" value="GspL_C"/>
    <property type="match status" value="1"/>
</dbReference>
<evidence type="ECO:0000259" key="11">
    <source>
        <dbReference type="Pfam" id="PF12693"/>
    </source>
</evidence>
<keyword evidence="14" id="KW-1185">Reference proteome</keyword>
<keyword evidence="6" id="KW-0812">Transmembrane</keyword>
<dbReference type="RefSeq" id="WP_090402308.1">
    <property type="nucleotide sequence ID" value="NZ_FNKM01000002.1"/>
</dbReference>
<evidence type="ECO:0000256" key="1">
    <source>
        <dbReference type="ARBA" id="ARBA00004533"/>
    </source>
</evidence>
<evidence type="ECO:0000256" key="7">
    <source>
        <dbReference type="ARBA" id="ARBA00022927"/>
    </source>
</evidence>
<organism evidence="13 15">
    <name type="scientific">Pseudomonas grimontii</name>
    <dbReference type="NCBI Taxonomy" id="129847"/>
    <lineage>
        <taxon>Bacteria</taxon>
        <taxon>Pseudomonadati</taxon>
        <taxon>Pseudomonadota</taxon>
        <taxon>Gammaproteobacteria</taxon>
        <taxon>Pseudomonadales</taxon>
        <taxon>Pseudomonadaceae</taxon>
        <taxon>Pseudomonas</taxon>
    </lineage>
</organism>
<evidence type="ECO:0000256" key="10">
    <source>
        <dbReference type="PIRNR" id="PIRNR015761"/>
    </source>
</evidence>
<dbReference type="PIRSF" id="PIRSF015761">
    <property type="entry name" value="Protein_L"/>
    <property type="match status" value="1"/>
</dbReference>
<evidence type="ECO:0000256" key="5">
    <source>
        <dbReference type="ARBA" id="ARBA00022519"/>
    </source>
</evidence>
<feature type="domain" description="GspL periplasmic" evidence="11">
    <location>
        <begin position="216"/>
        <end position="339"/>
    </location>
</feature>
<dbReference type="GO" id="GO:0005886">
    <property type="term" value="C:plasma membrane"/>
    <property type="evidence" value="ECO:0007669"/>
    <property type="project" value="UniProtKB-SubCell"/>
</dbReference>
<dbReference type="InterPro" id="IPR025691">
    <property type="entry name" value="GspL_pp_dom"/>
</dbReference>
<dbReference type="GO" id="GO:0015628">
    <property type="term" value="P:protein secretion by the type II secretion system"/>
    <property type="evidence" value="ECO:0007669"/>
    <property type="project" value="InterPro"/>
</dbReference>
<evidence type="ECO:0000313" key="15">
    <source>
        <dbReference type="Proteomes" id="UP000317267"/>
    </source>
</evidence>
<keyword evidence="9" id="KW-0472">Membrane</keyword>
<name>A0A1H1FRV6_9PSED</name>
<dbReference type="InterPro" id="IPR043129">
    <property type="entry name" value="ATPase_NBD"/>
</dbReference>
<keyword evidence="7 10" id="KW-0653">Protein transport</keyword>
<dbReference type="NCBIfam" id="TIGR01709">
    <property type="entry name" value="typeII_sec_gspL"/>
    <property type="match status" value="1"/>
</dbReference>
<dbReference type="AlphaFoldDB" id="A0A1H1FRV6"/>
<evidence type="ECO:0000313" key="13">
    <source>
        <dbReference type="EMBL" id="TWR61896.1"/>
    </source>
</evidence>
<comment type="function">
    <text evidence="10">Inner membrane component of the type II secretion system required for the energy-dependent secretion of extracellular factors such as proteases and toxins from the periplasm.</text>
</comment>
<gene>
    <name evidence="13" type="ORF">FIV39_25010</name>
    <name evidence="12" type="ORF">SAMN04490186_3026</name>
</gene>
<dbReference type="OrthoDB" id="7022366at2"/>
<evidence type="ECO:0000256" key="9">
    <source>
        <dbReference type="ARBA" id="ARBA00023136"/>
    </source>
</evidence>
<sequence length="379" mass="40420">MTRLRLALPPLGTLTSDTELEFAQLDRKGRVSQTGISTLGQLGQQAKSQAVDCFLNPVDTVLTRIELPPLSASRIDAAVTCAAQALILGPSEQMHVAHSARDADGQVHLSWLPKAVLDRLGQLLGLHRFKLSGLYPAPYRLAVPAAGQVNACVVEGQLLLRFTLAQGAVEPLVKDRLEALAATGESVRWPVDHQRWNGAAPGWGLHAGVGRRTAQAAGWGRALGCCALAAGVWVAGFNLYAAREVAQGQQLKQQMSQRVKHAFPELPVILNPLQQARQQLAIRQGGGPAQANHDFAYLVQQAAIALPFMAGSVEQLTFSERQLQVQMTAEATPATDGAVQAALSQAGLSAHRNERTWTLSALAEPVSGEGDSSVENDDE</sequence>
<keyword evidence="4" id="KW-1003">Cell membrane</keyword>
<reference evidence="12 14" key="1">
    <citation type="submission" date="2016-10" db="EMBL/GenBank/DDBJ databases">
        <authorList>
            <person name="Varghese N."/>
            <person name="Submissions S."/>
        </authorList>
    </citation>
    <scope>NUCLEOTIDE SEQUENCE [LARGE SCALE GENOMIC DNA]</scope>
    <source>
        <strain evidence="12 14">BS2976</strain>
    </source>
</reference>
<dbReference type="Proteomes" id="UP000198740">
    <property type="component" value="Unassembled WGS sequence"/>
</dbReference>
<evidence type="ECO:0000313" key="14">
    <source>
        <dbReference type="Proteomes" id="UP000198740"/>
    </source>
</evidence>
<dbReference type="EMBL" id="FNKM01000002">
    <property type="protein sequence ID" value="SDR03667.1"/>
    <property type="molecule type" value="Genomic_DNA"/>
</dbReference>
<evidence type="ECO:0000256" key="8">
    <source>
        <dbReference type="ARBA" id="ARBA00022989"/>
    </source>
</evidence>
<evidence type="ECO:0000256" key="4">
    <source>
        <dbReference type="ARBA" id="ARBA00022475"/>
    </source>
</evidence>
<protein>
    <recommendedName>
        <fullName evidence="10">Type II secretion system protein L</fullName>
        <shortName evidence="10">T2SS protein L</shortName>
    </recommendedName>
</protein>
<dbReference type="Proteomes" id="UP000317267">
    <property type="component" value="Unassembled WGS sequence"/>
</dbReference>